<protein>
    <submittedName>
        <fullName evidence="1">Uncharacterized protein</fullName>
    </submittedName>
</protein>
<organism evidence="1 2">
    <name type="scientific">Enterovirga rhinocerotis</name>
    <dbReference type="NCBI Taxonomy" id="1339210"/>
    <lineage>
        <taxon>Bacteria</taxon>
        <taxon>Pseudomonadati</taxon>
        <taxon>Pseudomonadota</taxon>
        <taxon>Alphaproteobacteria</taxon>
        <taxon>Hyphomicrobiales</taxon>
        <taxon>Methylobacteriaceae</taxon>
        <taxon>Enterovirga</taxon>
    </lineage>
</organism>
<dbReference type="Proteomes" id="UP000295122">
    <property type="component" value="Unassembled WGS sequence"/>
</dbReference>
<reference evidence="1 2" key="1">
    <citation type="submission" date="2019-03" db="EMBL/GenBank/DDBJ databases">
        <title>Genomic Encyclopedia of Type Strains, Phase IV (KMG-IV): sequencing the most valuable type-strain genomes for metagenomic binning, comparative biology and taxonomic classification.</title>
        <authorList>
            <person name="Goeker M."/>
        </authorList>
    </citation>
    <scope>NUCLEOTIDE SEQUENCE [LARGE SCALE GENOMIC DNA]</scope>
    <source>
        <strain evidence="1 2">DSM 25903</strain>
    </source>
</reference>
<proteinExistence type="predicted"/>
<evidence type="ECO:0000313" key="2">
    <source>
        <dbReference type="Proteomes" id="UP000295122"/>
    </source>
</evidence>
<dbReference type="RefSeq" id="WP_133772595.1">
    <property type="nucleotide sequence ID" value="NZ_SNZR01000014.1"/>
</dbReference>
<dbReference type="EMBL" id="SNZR01000014">
    <property type="protein sequence ID" value="TDR89122.1"/>
    <property type="molecule type" value="Genomic_DNA"/>
</dbReference>
<evidence type="ECO:0000313" key="1">
    <source>
        <dbReference type="EMBL" id="TDR89122.1"/>
    </source>
</evidence>
<keyword evidence="2" id="KW-1185">Reference proteome</keyword>
<comment type="caution">
    <text evidence="1">The sequence shown here is derived from an EMBL/GenBank/DDBJ whole genome shotgun (WGS) entry which is preliminary data.</text>
</comment>
<accession>A0A4R7BVL9</accession>
<dbReference type="OrthoDB" id="8265612at2"/>
<dbReference type="AlphaFoldDB" id="A0A4R7BVL9"/>
<gene>
    <name evidence="1" type="ORF">EV668_3610</name>
</gene>
<sequence length="118" mass="12810">MPSLAEVHQAQMRRAIEKTGEVLTLRRVVPNAPPIEKQVRGRVMGYAPDELAAGISIGERKVILPADEVEASGFPTPLRKGTDRIVVRGTHLTIVEVDDSTRRIGGELVAYEIRASGA</sequence>
<name>A0A4R7BVL9_9HYPH</name>